<keyword evidence="3" id="KW-0324">Glycolysis</keyword>
<evidence type="ECO:0000256" key="3">
    <source>
        <dbReference type="ARBA" id="ARBA00023152"/>
    </source>
</evidence>
<accession>A0ABQ8XEV0</accession>
<comment type="caution">
    <text evidence="5">The sequence shown here is derived from an EMBL/GenBank/DDBJ whole genome shotgun (WGS) entry which is preliminary data.</text>
</comment>
<evidence type="ECO:0000313" key="6">
    <source>
        <dbReference type="Proteomes" id="UP001150062"/>
    </source>
</evidence>
<dbReference type="EC" id="5.4.2.11" evidence="2"/>
<comment type="similarity">
    <text evidence="1">Belongs to the phosphoglycerate mutase family. BPG-dependent PGAM subfamily.</text>
</comment>
<sequence>MYQIVFVRHGESVWNRDNIFSGWTDVGLSEKGEQESKECGRLLKNKGYIFDVTWSSFLKRTHQTLDLILEQLGSTNIPKFQSWKLNERNYGALQGRNKDQLLEEVGYEQTLIWRRSYATRPPPLTKKDKRYPGNDPLYADLSEEELPLTECLKDVVERALPLWKNTIVPTILQGKRVLVVAHGNSIRAICKFLDNMTDQEILKLNIPNAIPLVYQFDENMKPIKHFYLQNNVNQSEKQITSVRKVIQKK</sequence>
<dbReference type="Pfam" id="PF00300">
    <property type="entry name" value="His_Phos_1"/>
    <property type="match status" value="1"/>
</dbReference>
<protein>
    <recommendedName>
        <fullName evidence="2">phosphoglycerate mutase (2,3-diphosphoglycerate-dependent)</fullName>
        <ecNumber evidence="2">5.4.2.11</ecNumber>
    </recommendedName>
</protein>
<keyword evidence="4" id="KW-0413">Isomerase</keyword>
<dbReference type="CDD" id="cd07067">
    <property type="entry name" value="HP_PGM_like"/>
    <property type="match status" value="1"/>
</dbReference>
<dbReference type="InterPro" id="IPR013078">
    <property type="entry name" value="His_Pase_superF_clade-1"/>
</dbReference>
<proteinExistence type="inferred from homology"/>
<dbReference type="Gene3D" id="3.40.50.1240">
    <property type="entry name" value="Phosphoglycerate mutase-like"/>
    <property type="match status" value="1"/>
</dbReference>
<reference evidence="5" key="1">
    <citation type="submission" date="2022-08" db="EMBL/GenBank/DDBJ databases">
        <title>Novel sulfate-reducing endosymbionts in the free-living metamonad Anaeramoeba.</title>
        <authorList>
            <person name="Jerlstrom-Hultqvist J."/>
            <person name="Cepicka I."/>
            <person name="Gallot-Lavallee L."/>
            <person name="Salas-Leiva D."/>
            <person name="Curtis B.A."/>
            <person name="Zahonova K."/>
            <person name="Pipaliya S."/>
            <person name="Dacks J."/>
            <person name="Roger A.J."/>
        </authorList>
    </citation>
    <scope>NUCLEOTIDE SEQUENCE</scope>
    <source>
        <strain evidence="5">Schooner1</strain>
    </source>
</reference>
<evidence type="ECO:0000256" key="2">
    <source>
        <dbReference type="ARBA" id="ARBA00012028"/>
    </source>
</evidence>
<dbReference type="PIRSF" id="PIRSF000709">
    <property type="entry name" value="6PFK_2-Ptase"/>
    <property type="match status" value="1"/>
</dbReference>
<name>A0ABQ8XEV0_9EUKA</name>
<dbReference type="NCBIfam" id="TIGR01258">
    <property type="entry name" value="pgm_1"/>
    <property type="match status" value="1"/>
</dbReference>
<evidence type="ECO:0000256" key="4">
    <source>
        <dbReference type="ARBA" id="ARBA00023235"/>
    </source>
</evidence>
<gene>
    <name evidence="5" type="ORF">M0813_07417</name>
</gene>
<dbReference type="HAMAP" id="MF_01039">
    <property type="entry name" value="PGAM_GpmA"/>
    <property type="match status" value="1"/>
</dbReference>
<keyword evidence="6" id="KW-1185">Reference proteome</keyword>
<dbReference type="EMBL" id="JAOAOG010000317">
    <property type="protein sequence ID" value="KAJ6229829.1"/>
    <property type="molecule type" value="Genomic_DNA"/>
</dbReference>
<organism evidence="5 6">
    <name type="scientific">Anaeramoeba flamelloides</name>
    <dbReference type="NCBI Taxonomy" id="1746091"/>
    <lineage>
        <taxon>Eukaryota</taxon>
        <taxon>Metamonada</taxon>
        <taxon>Anaeramoebidae</taxon>
        <taxon>Anaeramoeba</taxon>
    </lineage>
</organism>
<dbReference type="InterPro" id="IPR005952">
    <property type="entry name" value="Phosphogly_mut1"/>
</dbReference>
<dbReference type="SMART" id="SM00855">
    <property type="entry name" value="PGAM"/>
    <property type="match status" value="1"/>
</dbReference>
<dbReference type="PANTHER" id="PTHR11931">
    <property type="entry name" value="PHOSPHOGLYCERATE MUTASE"/>
    <property type="match status" value="1"/>
</dbReference>
<dbReference type="InterPro" id="IPR029033">
    <property type="entry name" value="His_PPase_superfam"/>
</dbReference>
<dbReference type="Proteomes" id="UP001150062">
    <property type="component" value="Unassembled WGS sequence"/>
</dbReference>
<dbReference type="NCBIfam" id="NF010713">
    <property type="entry name" value="PRK14115.1"/>
    <property type="match status" value="1"/>
</dbReference>
<dbReference type="SUPFAM" id="SSF53254">
    <property type="entry name" value="Phosphoglycerate mutase-like"/>
    <property type="match status" value="1"/>
</dbReference>
<evidence type="ECO:0000313" key="5">
    <source>
        <dbReference type="EMBL" id="KAJ6229829.1"/>
    </source>
</evidence>
<evidence type="ECO:0000256" key="1">
    <source>
        <dbReference type="ARBA" id="ARBA00006717"/>
    </source>
</evidence>